<dbReference type="InterPro" id="IPR036890">
    <property type="entry name" value="HATPase_C_sf"/>
</dbReference>
<dbReference type="SUPFAM" id="SSF55874">
    <property type="entry name" value="ATPase domain of HSP90 chaperone/DNA topoisomerase II/histidine kinase"/>
    <property type="match status" value="1"/>
</dbReference>
<dbReference type="InterPro" id="IPR003018">
    <property type="entry name" value="GAF"/>
</dbReference>
<dbReference type="Gene3D" id="3.30.565.10">
    <property type="entry name" value="Histidine kinase-like ATPase, C-terminal domain"/>
    <property type="match status" value="1"/>
</dbReference>
<dbReference type="Gene3D" id="3.30.450.40">
    <property type="match status" value="1"/>
</dbReference>
<accession>A0ABW6AEF0</accession>
<dbReference type="Gene3D" id="3.40.50.2300">
    <property type="match status" value="2"/>
</dbReference>
<keyword evidence="4" id="KW-0808">Transferase</keyword>
<dbReference type="CDD" id="cd17546">
    <property type="entry name" value="REC_hyHK_CKI1_RcsC-like"/>
    <property type="match status" value="1"/>
</dbReference>
<dbReference type="Pfam" id="PF00512">
    <property type="entry name" value="HisKA"/>
    <property type="match status" value="1"/>
</dbReference>
<dbReference type="InterPro" id="IPR003661">
    <property type="entry name" value="HisK_dim/P_dom"/>
</dbReference>
<dbReference type="InterPro" id="IPR003594">
    <property type="entry name" value="HATPase_dom"/>
</dbReference>
<evidence type="ECO:0000259" key="10">
    <source>
        <dbReference type="PROSITE" id="PS50109"/>
    </source>
</evidence>
<evidence type="ECO:0000256" key="4">
    <source>
        <dbReference type="ARBA" id="ARBA00022679"/>
    </source>
</evidence>
<dbReference type="Proteomes" id="UP001597512">
    <property type="component" value="Unassembled WGS sequence"/>
</dbReference>
<dbReference type="SMART" id="SM00065">
    <property type="entry name" value="GAF"/>
    <property type="match status" value="1"/>
</dbReference>
<comment type="caution">
    <text evidence="12">The sequence shown here is derived from an EMBL/GenBank/DDBJ whole genome shotgun (WGS) entry which is preliminary data.</text>
</comment>
<dbReference type="InterPro" id="IPR001789">
    <property type="entry name" value="Sig_transdc_resp-reg_receiver"/>
</dbReference>
<proteinExistence type="predicted"/>
<evidence type="ECO:0000256" key="2">
    <source>
        <dbReference type="ARBA" id="ARBA00012438"/>
    </source>
</evidence>
<dbReference type="PANTHER" id="PTHR45339">
    <property type="entry name" value="HYBRID SIGNAL TRANSDUCTION HISTIDINE KINASE J"/>
    <property type="match status" value="1"/>
</dbReference>
<feature type="domain" description="Response regulatory" evidence="11">
    <location>
        <begin position="1025"/>
        <end position="1142"/>
    </location>
</feature>
<keyword evidence="9" id="KW-1133">Transmembrane helix</keyword>
<dbReference type="SMART" id="SM00388">
    <property type="entry name" value="HisKA"/>
    <property type="match status" value="1"/>
</dbReference>
<keyword evidence="5" id="KW-0418">Kinase</keyword>
<keyword evidence="3 7" id="KW-0597">Phosphoprotein</keyword>
<reference evidence="13" key="1">
    <citation type="journal article" date="2019" name="Int. J. Syst. Evol. Microbiol.">
        <title>The Global Catalogue of Microorganisms (GCM) 10K type strain sequencing project: providing services to taxonomists for standard genome sequencing and annotation.</title>
        <authorList>
            <consortium name="The Broad Institute Genomics Platform"/>
            <consortium name="The Broad Institute Genome Sequencing Center for Infectious Disease"/>
            <person name="Wu L."/>
            <person name="Ma J."/>
        </authorList>
    </citation>
    <scope>NUCLEOTIDE SEQUENCE [LARGE SCALE GENOMIC DNA]</scope>
    <source>
        <strain evidence="13">KCTC 52490</strain>
    </source>
</reference>
<evidence type="ECO:0000259" key="11">
    <source>
        <dbReference type="PROSITE" id="PS50110"/>
    </source>
</evidence>
<dbReference type="CDD" id="cd00082">
    <property type="entry name" value="HisKA"/>
    <property type="match status" value="1"/>
</dbReference>
<feature type="coiled-coil region" evidence="8">
    <location>
        <begin position="373"/>
        <end position="442"/>
    </location>
</feature>
<dbReference type="InterPro" id="IPR005467">
    <property type="entry name" value="His_kinase_dom"/>
</dbReference>
<feature type="transmembrane region" description="Helical" evidence="9">
    <location>
        <begin position="9"/>
        <end position="30"/>
    </location>
</feature>
<feature type="transmembrane region" description="Helical" evidence="9">
    <location>
        <begin position="161"/>
        <end position="181"/>
    </location>
</feature>
<dbReference type="EC" id="2.7.13.3" evidence="2"/>
<dbReference type="PROSITE" id="PS50110">
    <property type="entry name" value="RESPONSE_REGULATORY"/>
    <property type="match status" value="2"/>
</dbReference>
<gene>
    <name evidence="12" type="ORF">ACFS25_08140</name>
</gene>
<sequence>MIKSLAGRIYVGTALTFLTVPVIIILYFSAFRRHDALLVHSTKVEKIAEQIASLQLTLLEIKNTGQPNAAITSIPRSYSSPLTLSAIDRILSDLKDLLALEPSQLNRFNQVEKATIAYLAGDISQLDNIRSQLTQIKQQSQQELLVRKQKEADTDYMEECAMWVAVLVAVINIAILILVIFEEFRKRRRAERELKTNLATLQTYNQESEERNWQLSGLSAISHSLQDQESPQDMARNIIATLTAHLDLPAGAVYLYNSAGHYLERVAAVGLPANVASKFTLDEGLIGQAAKSQKMSIINQVPTEYWQLESGSGQAQPGQLVLVPLWYRKDKELIGVLELVSFRTLEPPVINLLKRLMESLAVAINSAQTHEQVRTLLQRVQQQNELVADQQEELRQSNESLLRHAENLQSSEEELTVQQEELRQINAELVEKNEAVEIARQSLSLKARELEVTSQYKSAFLANMSHELRTPLNSVLILAKLLADNKLENLTIKQIEYANVIYKSGNDLLKLINDILDLAKIEAGHIEVHRETVSVKSILRDLTQLFTVVAEEKKVQLITKIDESVPAEVTTDRLRLEQILKNLLSNAFKFTPRDGKITLSFSVEQGVPSLTRQDLRKETSLLAIAVSDTGIGIPSDKQQLIFEAFQQVDGSTSRKYGGTGLGLSISRELIKRLGGEITLQSEDGKGSTFTIWLPLSVESSTTDFNPPSIATSQPLVRSTSINGTNYPTTLTQQSTIADDRENLQKGDKVMLIIEDDVRFASIVQDFARAKGYKTLVALQGDEGLAYARRYEPSAIILDLQLPVLDGISVLKLLKDDTHLNRIPVHVISANDAPKVALQGALAYIQKPLTKQDLEDAFTRINNRITEQIKNVLVLSGDYLPDNSLTKLIDERHFDITCDYAVLNDEALQKVHEKAYDCVIADIGKDLEPGLHKLRQLQAAMQNDQIPVIIYLDKDLSDFDELQLKKLSDTVVYNSVQAKDRLMDQLDLFLYKVQQENLIHPLPPSINPPLTTDPPLLTQTNWQGKTVLLVDDDMRNVFSISTLLEENKLSVVTASDGQEAIETLNENPKIDLVLMDIMMPTMDGYEATRRIRTDKRFVDLPIIALTAKAMPGDREKCIEAGASDYITKPLDINQLLTVMTVWMPA</sequence>
<evidence type="ECO:0000256" key="9">
    <source>
        <dbReference type="SAM" id="Phobius"/>
    </source>
</evidence>
<comment type="catalytic activity">
    <reaction evidence="1">
        <text>ATP + protein L-histidine = ADP + protein N-phospho-L-histidine.</text>
        <dbReference type="EC" id="2.7.13.3"/>
    </reaction>
</comment>
<evidence type="ECO:0000256" key="6">
    <source>
        <dbReference type="ARBA" id="ARBA00023012"/>
    </source>
</evidence>
<dbReference type="EMBL" id="JBHUOM010000002">
    <property type="protein sequence ID" value="MFD2933750.1"/>
    <property type="molecule type" value="Genomic_DNA"/>
</dbReference>
<feature type="modified residue" description="4-aspartylphosphate" evidence="7">
    <location>
        <position position="798"/>
    </location>
</feature>
<evidence type="ECO:0000256" key="3">
    <source>
        <dbReference type="ARBA" id="ARBA00022553"/>
    </source>
</evidence>
<dbReference type="SUPFAM" id="SSF55781">
    <property type="entry name" value="GAF domain-like"/>
    <property type="match status" value="1"/>
</dbReference>
<dbReference type="InterPro" id="IPR036097">
    <property type="entry name" value="HisK_dim/P_sf"/>
</dbReference>
<dbReference type="SUPFAM" id="SSF47384">
    <property type="entry name" value="Homodimeric domain of signal transducing histidine kinase"/>
    <property type="match status" value="1"/>
</dbReference>
<dbReference type="RefSeq" id="WP_381498454.1">
    <property type="nucleotide sequence ID" value="NZ_JBHUOM010000002.1"/>
</dbReference>
<dbReference type="Pfam" id="PF13185">
    <property type="entry name" value="GAF_2"/>
    <property type="match status" value="1"/>
</dbReference>
<evidence type="ECO:0000256" key="8">
    <source>
        <dbReference type="SAM" id="Coils"/>
    </source>
</evidence>
<dbReference type="PANTHER" id="PTHR45339:SF1">
    <property type="entry name" value="HYBRID SIGNAL TRANSDUCTION HISTIDINE KINASE J"/>
    <property type="match status" value="1"/>
</dbReference>
<keyword evidence="9" id="KW-0472">Membrane</keyword>
<feature type="domain" description="Histidine kinase" evidence="10">
    <location>
        <begin position="463"/>
        <end position="697"/>
    </location>
</feature>
<dbReference type="Gene3D" id="1.10.287.130">
    <property type="match status" value="1"/>
</dbReference>
<dbReference type="InterPro" id="IPR029016">
    <property type="entry name" value="GAF-like_dom_sf"/>
</dbReference>
<keyword evidence="8" id="KW-0175">Coiled coil</keyword>
<feature type="modified residue" description="4-aspartylphosphate" evidence="7">
    <location>
        <position position="1075"/>
    </location>
</feature>
<evidence type="ECO:0000256" key="7">
    <source>
        <dbReference type="PROSITE-ProRule" id="PRU00169"/>
    </source>
</evidence>
<dbReference type="PROSITE" id="PS50109">
    <property type="entry name" value="HIS_KIN"/>
    <property type="match status" value="1"/>
</dbReference>
<dbReference type="InterPro" id="IPR004358">
    <property type="entry name" value="Sig_transdc_His_kin-like_C"/>
</dbReference>
<evidence type="ECO:0000313" key="12">
    <source>
        <dbReference type="EMBL" id="MFD2933750.1"/>
    </source>
</evidence>
<evidence type="ECO:0000256" key="5">
    <source>
        <dbReference type="ARBA" id="ARBA00022777"/>
    </source>
</evidence>
<dbReference type="SUPFAM" id="SSF52172">
    <property type="entry name" value="CheY-like"/>
    <property type="match status" value="2"/>
</dbReference>
<keyword evidence="9" id="KW-0812">Transmembrane</keyword>
<evidence type="ECO:0000256" key="1">
    <source>
        <dbReference type="ARBA" id="ARBA00000085"/>
    </source>
</evidence>
<keyword evidence="13" id="KW-1185">Reference proteome</keyword>
<dbReference type="Pfam" id="PF02518">
    <property type="entry name" value="HATPase_c"/>
    <property type="match status" value="1"/>
</dbReference>
<evidence type="ECO:0000313" key="13">
    <source>
        <dbReference type="Proteomes" id="UP001597512"/>
    </source>
</evidence>
<dbReference type="CDD" id="cd16922">
    <property type="entry name" value="HATPase_EvgS-ArcB-TorS-like"/>
    <property type="match status" value="1"/>
</dbReference>
<dbReference type="SMART" id="SM00387">
    <property type="entry name" value="HATPase_c"/>
    <property type="match status" value="1"/>
</dbReference>
<organism evidence="12 13">
    <name type="scientific">Spirosoma flavum</name>
    <dbReference type="NCBI Taxonomy" id="2048557"/>
    <lineage>
        <taxon>Bacteria</taxon>
        <taxon>Pseudomonadati</taxon>
        <taxon>Bacteroidota</taxon>
        <taxon>Cytophagia</taxon>
        <taxon>Cytophagales</taxon>
        <taxon>Cytophagaceae</taxon>
        <taxon>Spirosoma</taxon>
    </lineage>
</organism>
<dbReference type="SMART" id="SM00448">
    <property type="entry name" value="REC"/>
    <property type="match status" value="2"/>
</dbReference>
<protein>
    <recommendedName>
        <fullName evidence="2">histidine kinase</fullName>
        <ecNumber evidence="2">2.7.13.3</ecNumber>
    </recommendedName>
</protein>
<name>A0ABW6AEF0_9BACT</name>
<dbReference type="PRINTS" id="PR00344">
    <property type="entry name" value="BCTRLSENSOR"/>
</dbReference>
<feature type="domain" description="Response regulatory" evidence="11">
    <location>
        <begin position="749"/>
        <end position="861"/>
    </location>
</feature>
<dbReference type="InterPro" id="IPR011006">
    <property type="entry name" value="CheY-like_superfamily"/>
</dbReference>
<dbReference type="Pfam" id="PF00072">
    <property type="entry name" value="Response_reg"/>
    <property type="match status" value="2"/>
</dbReference>
<keyword evidence="6" id="KW-0902">Two-component regulatory system</keyword>